<dbReference type="PANTHER" id="PTHR31493:SF1">
    <property type="entry name" value="PROTEIN C19ORF12"/>
    <property type="match status" value="1"/>
</dbReference>
<dbReference type="EMBL" id="CACRXK020015985">
    <property type="protein sequence ID" value="CAB4029162.1"/>
    <property type="molecule type" value="Genomic_DNA"/>
</dbReference>
<comment type="similarity">
    <text evidence="1">Belongs to the C19orf12 family.</text>
</comment>
<dbReference type="OrthoDB" id="10411440at2759"/>
<dbReference type="PANTHER" id="PTHR31493">
    <property type="entry name" value="NAZO FAMILY MEMBER"/>
    <property type="match status" value="1"/>
</dbReference>
<name>A0A6S7KQG3_PARCT</name>
<sequence>MAVPGIFVLNLLTDIAKEEINADLCVTISESSRGAMKVGATTLVSSLVLGPVGFIVGSVGGGIWAYATSSDFKPLHGVLCDMTEEEKDKVVALARNVAIERGMELSLAGLVTSSPEARSFLLEVMRRFGMAIKNG</sequence>
<evidence type="ECO:0000256" key="1">
    <source>
        <dbReference type="ARBA" id="ARBA00029457"/>
    </source>
</evidence>
<accession>A0A6S7KQG3</accession>
<dbReference type="InterPro" id="IPR033369">
    <property type="entry name" value="C19orf12"/>
</dbReference>
<reference evidence="2" key="1">
    <citation type="submission" date="2020-04" db="EMBL/GenBank/DDBJ databases">
        <authorList>
            <person name="Alioto T."/>
            <person name="Alioto T."/>
            <person name="Gomez Garrido J."/>
        </authorList>
    </citation>
    <scope>NUCLEOTIDE SEQUENCE</scope>
    <source>
        <strain evidence="2">A484AB</strain>
    </source>
</reference>
<keyword evidence="3" id="KW-1185">Reference proteome</keyword>
<proteinExistence type="inferred from homology"/>
<comment type="caution">
    <text evidence="2">The sequence shown here is derived from an EMBL/GenBank/DDBJ whole genome shotgun (WGS) entry which is preliminary data.</text>
</comment>
<evidence type="ECO:0000313" key="2">
    <source>
        <dbReference type="EMBL" id="CAB4029162.1"/>
    </source>
</evidence>
<dbReference type="AlphaFoldDB" id="A0A6S7KQG3"/>
<gene>
    <name evidence="2" type="ORF">PACLA_8A069276</name>
</gene>
<protein>
    <submittedName>
        <fullName evidence="2">Uncharacterized protein</fullName>
    </submittedName>
</protein>
<dbReference type="Pfam" id="PF20721">
    <property type="entry name" value="C19orf12"/>
    <property type="match status" value="1"/>
</dbReference>
<evidence type="ECO:0000313" key="3">
    <source>
        <dbReference type="Proteomes" id="UP001152795"/>
    </source>
</evidence>
<dbReference type="Proteomes" id="UP001152795">
    <property type="component" value="Unassembled WGS sequence"/>
</dbReference>
<organism evidence="2 3">
    <name type="scientific">Paramuricea clavata</name>
    <name type="common">Red gorgonian</name>
    <name type="synonym">Violescent sea-whip</name>
    <dbReference type="NCBI Taxonomy" id="317549"/>
    <lineage>
        <taxon>Eukaryota</taxon>
        <taxon>Metazoa</taxon>
        <taxon>Cnidaria</taxon>
        <taxon>Anthozoa</taxon>
        <taxon>Octocorallia</taxon>
        <taxon>Malacalcyonacea</taxon>
        <taxon>Plexauridae</taxon>
        <taxon>Paramuricea</taxon>
    </lineage>
</organism>